<keyword evidence="4" id="KW-1185">Reference proteome</keyword>
<gene>
    <name evidence="2" type="ORF">Vretifemale_6143</name>
    <name evidence="3" type="ORF">Vretimale_8844</name>
</gene>
<evidence type="ECO:0000313" key="4">
    <source>
        <dbReference type="Proteomes" id="UP000747110"/>
    </source>
</evidence>
<evidence type="ECO:0000256" key="1">
    <source>
        <dbReference type="SAM" id="MobiDB-lite"/>
    </source>
</evidence>
<dbReference type="Proteomes" id="UP000722791">
    <property type="component" value="Unassembled WGS sequence"/>
</dbReference>
<evidence type="ECO:0000313" key="2">
    <source>
        <dbReference type="EMBL" id="GIL76646.1"/>
    </source>
</evidence>
<comment type="caution">
    <text evidence="2">The sequence shown here is derived from an EMBL/GenBank/DDBJ whole genome shotgun (WGS) entry which is preliminary data.</text>
</comment>
<name>A0A8J4C6R7_9CHLO</name>
<sequence length="110" mass="11551">MAAAGGVQMIDAGEGRGLGKGGNAHIWTGPGPRPIVTVGIGTTRYCMVRHLIRKRVCKGLVVLQSLLMEPEIKEAPVEGAAHLPESIQPPTVNHQPATPQSGARIPTMTI</sequence>
<protein>
    <submittedName>
        <fullName evidence="2">Uncharacterized protein</fullName>
    </submittedName>
</protein>
<dbReference type="EMBL" id="BNCP01000009">
    <property type="protein sequence ID" value="GIL76646.1"/>
    <property type="molecule type" value="Genomic_DNA"/>
</dbReference>
<reference evidence="2" key="1">
    <citation type="journal article" date="2021" name="Proc. Natl. Acad. Sci. U.S.A.">
        <title>Three genomes in the algal genus Volvox reveal the fate of a haploid sex-determining region after a transition to homothallism.</title>
        <authorList>
            <person name="Yamamoto K."/>
            <person name="Hamaji T."/>
            <person name="Kawai-Toyooka H."/>
            <person name="Matsuzaki R."/>
            <person name="Takahashi F."/>
            <person name="Nishimura Y."/>
            <person name="Kawachi M."/>
            <person name="Noguchi H."/>
            <person name="Minakuchi Y."/>
            <person name="Umen J.G."/>
            <person name="Toyoda A."/>
            <person name="Nozaki H."/>
        </authorList>
    </citation>
    <scope>NUCLEOTIDE SEQUENCE</scope>
    <source>
        <strain evidence="3">NIES-3785</strain>
        <strain evidence="2">NIES-3786</strain>
    </source>
</reference>
<feature type="region of interest" description="Disordered" evidence="1">
    <location>
        <begin position="84"/>
        <end position="110"/>
    </location>
</feature>
<evidence type="ECO:0000313" key="3">
    <source>
        <dbReference type="EMBL" id="GIM04267.1"/>
    </source>
</evidence>
<dbReference type="EMBL" id="BNCQ01000015">
    <property type="protein sequence ID" value="GIM04267.1"/>
    <property type="molecule type" value="Genomic_DNA"/>
</dbReference>
<organism evidence="2 4">
    <name type="scientific">Volvox reticuliferus</name>
    <dbReference type="NCBI Taxonomy" id="1737510"/>
    <lineage>
        <taxon>Eukaryota</taxon>
        <taxon>Viridiplantae</taxon>
        <taxon>Chlorophyta</taxon>
        <taxon>core chlorophytes</taxon>
        <taxon>Chlorophyceae</taxon>
        <taxon>CS clade</taxon>
        <taxon>Chlamydomonadales</taxon>
        <taxon>Volvocaceae</taxon>
        <taxon>Volvox</taxon>
    </lineage>
</organism>
<accession>A0A8J4C6R7</accession>
<proteinExistence type="predicted"/>
<dbReference type="AlphaFoldDB" id="A0A8J4C6R7"/>
<feature type="compositionally biased region" description="Polar residues" evidence="1">
    <location>
        <begin position="88"/>
        <end position="101"/>
    </location>
</feature>
<dbReference type="Proteomes" id="UP000747110">
    <property type="component" value="Unassembled WGS sequence"/>
</dbReference>